<dbReference type="EMBL" id="BMNG01000007">
    <property type="protein sequence ID" value="GGO45669.1"/>
    <property type="molecule type" value="Genomic_DNA"/>
</dbReference>
<proteinExistence type="predicted"/>
<comment type="caution">
    <text evidence="1">The sequence shown here is derived from an EMBL/GenBank/DDBJ whole genome shotgun (WGS) entry which is preliminary data.</text>
</comment>
<gene>
    <name evidence="1" type="ORF">GCM10012286_34780</name>
</gene>
<sequence length="118" mass="12882">MTGLGTFAALAVDANPTLVATGQLKEYGSPRDAVKGLYERWLTAREPLMLLWVSHPSAEVRDLAFSTQAQLEMVLRRTEETLERPAELPRASYDRALADMTALGQLISPKPVGRGNTG</sequence>
<reference evidence="2" key="1">
    <citation type="journal article" date="2019" name="Int. J. Syst. Evol. Microbiol.">
        <title>The Global Catalogue of Microorganisms (GCM) 10K type strain sequencing project: providing services to taxonomists for standard genome sequencing and annotation.</title>
        <authorList>
            <consortium name="The Broad Institute Genomics Platform"/>
            <consortium name="The Broad Institute Genome Sequencing Center for Infectious Disease"/>
            <person name="Wu L."/>
            <person name="Ma J."/>
        </authorList>
    </citation>
    <scope>NUCLEOTIDE SEQUENCE [LARGE SCALE GENOMIC DNA]</scope>
    <source>
        <strain evidence="2">CGMCC 4.7349</strain>
    </source>
</reference>
<protein>
    <submittedName>
        <fullName evidence="1">Uncharacterized protein</fullName>
    </submittedName>
</protein>
<evidence type="ECO:0000313" key="2">
    <source>
        <dbReference type="Proteomes" id="UP000656881"/>
    </source>
</evidence>
<evidence type="ECO:0000313" key="1">
    <source>
        <dbReference type="EMBL" id="GGO45669.1"/>
    </source>
</evidence>
<organism evidence="1 2">
    <name type="scientific">Streptomyces lasiicapitis</name>
    <dbReference type="NCBI Taxonomy" id="1923961"/>
    <lineage>
        <taxon>Bacteria</taxon>
        <taxon>Bacillati</taxon>
        <taxon>Actinomycetota</taxon>
        <taxon>Actinomycetes</taxon>
        <taxon>Kitasatosporales</taxon>
        <taxon>Streptomycetaceae</taxon>
        <taxon>Streptomyces</taxon>
    </lineage>
</organism>
<keyword evidence="2" id="KW-1185">Reference proteome</keyword>
<name>A0ABQ2M1B2_9ACTN</name>
<dbReference type="Proteomes" id="UP000656881">
    <property type="component" value="Unassembled WGS sequence"/>
</dbReference>
<accession>A0ABQ2M1B2</accession>